<evidence type="ECO:0000256" key="3">
    <source>
        <dbReference type="ARBA" id="ARBA00019617"/>
    </source>
</evidence>
<dbReference type="EMBL" id="GG692398">
    <property type="protein sequence ID" value="EER33026.1"/>
    <property type="molecule type" value="Genomic_DNA"/>
</dbReference>
<comment type="subcellular location">
    <subcellularLocation>
        <location evidence="1 9">Nucleus</location>
    </subcellularLocation>
</comment>
<evidence type="ECO:0000256" key="10">
    <source>
        <dbReference type="SAM" id="Coils"/>
    </source>
</evidence>
<dbReference type="PANTHER" id="PTHR13345:SF13">
    <property type="entry name" value="MEDIATOR OF RNA POLYMERASE II TRANSCRIPTION SUBUNIT 10"/>
    <property type="match status" value="1"/>
</dbReference>
<evidence type="ECO:0000256" key="2">
    <source>
        <dbReference type="ARBA" id="ARBA00005389"/>
    </source>
</evidence>
<evidence type="ECO:0000313" key="12">
    <source>
        <dbReference type="EMBL" id="EER33026.1"/>
    </source>
</evidence>
<dbReference type="VEuPathDB" id="FungiDB:CTRG_03451"/>
<evidence type="ECO:0000256" key="11">
    <source>
        <dbReference type="SAM" id="MobiDB-lite"/>
    </source>
</evidence>
<comment type="subunit">
    <text evidence="9">Component of the Mediator complex.</text>
</comment>
<dbReference type="PANTHER" id="PTHR13345">
    <property type="entry name" value="MEDIATOR OF RNA POLYMERASE II TRANSCRIPTION SUBUNIT 10"/>
    <property type="match status" value="1"/>
</dbReference>
<evidence type="ECO:0000256" key="7">
    <source>
        <dbReference type="ARBA" id="ARBA00023242"/>
    </source>
</evidence>
<organism evidence="12 13">
    <name type="scientific">Candida tropicalis (strain ATCC MYA-3404 / T1)</name>
    <name type="common">Yeast</name>
    <dbReference type="NCBI Taxonomy" id="294747"/>
    <lineage>
        <taxon>Eukaryota</taxon>
        <taxon>Fungi</taxon>
        <taxon>Dikarya</taxon>
        <taxon>Ascomycota</taxon>
        <taxon>Saccharomycotina</taxon>
        <taxon>Pichiomycetes</taxon>
        <taxon>Debaryomycetaceae</taxon>
        <taxon>Candida/Lodderomyces clade</taxon>
        <taxon>Candida</taxon>
    </lineage>
</organism>
<comment type="similarity">
    <text evidence="2 9">Belongs to the Mediator complex subunit 10 family.</text>
</comment>
<feature type="region of interest" description="Disordered" evidence="11">
    <location>
        <begin position="150"/>
        <end position="173"/>
    </location>
</feature>
<evidence type="ECO:0000313" key="13">
    <source>
        <dbReference type="Proteomes" id="UP000002037"/>
    </source>
</evidence>
<dbReference type="Proteomes" id="UP000002037">
    <property type="component" value="Unassembled WGS sequence"/>
</dbReference>
<dbReference type="GeneID" id="8297975"/>
<feature type="coiled-coil region" evidence="10">
    <location>
        <begin position="43"/>
        <end position="73"/>
    </location>
</feature>
<reference evidence="12 13" key="1">
    <citation type="journal article" date="2009" name="Nature">
        <title>Evolution of pathogenicity and sexual reproduction in eight Candida genomes.</title>
        <authorList>
            <person name="Butler G."/>
            <person name="Rasmussen M.D."/>
            <person name="Lin M.F."/>
            <person name="Santos M.A."/>
            <person name="Sakthikumar S."/>
            <person name="Munro C.A."/>
            <person name="Rheinbay E."/>
            <person name="Grabherr M."/>
            <person name="Forche A."/>
            <person name="Reedy J.L."/>
            <person name="Agrafioti I."/>
            <person name="Arnaud M.B."/>
            <person name="Bates S."/>
            <person name="Brown A.J."/>
            <person name="Brunke S."/>
            <person name="Costanzo M.C."/>
            <person name="Fitzpatrick D.A."/>
            <person name="de Groot P.W."/>
            <person name="Harris D."/>
            <person name="Hoyer L.L."/>
            <person name="Hube B."/>
            <person name="Klis F.M."/>
            <person name="Kodira C."/>
            <person name="Lennard N."/>
            <person name="Logue M.E."/>
            <person name="Martin R."/>
            <person name="Neiman A.M."/>
            <person name="Nikolaou E."/>
            <person name="Quail M.A."/>
            <person name="Quinn J."/>
            <person name="Santos M.C."/>
            <person name="Schmitzberger F.F."/>
            <person name="Sherlock G."/>
            <person name="Shah P."/>
            <person name="Silverstein K.A."/>
            <person name="Skrzypek M.S."/>
            <person name="Soll D."/>
            <person name="Staggs R."/>
            <person name="Stansfield I."/>
            <person name="Stumpf M.P."/>
            <person name="Sudbery P.E."/>
            <person name="Srikantha T."/>
            <person name="Zeng Q."/>
            <person name="Berman J."/>
            <person name="Berriman M."/>
            <person name="Heitman J."/>
            <person name="Gow N.A."/>
            <person name="Lorenz M.C."/>
            <person name="Birren B.W."/>
            <person name="Kellis M."/>
            <person name="Cuomo C.A."/>
        </authorList>
    </citation>
    <scope>NUCLEOTIDE SEQUENCE [LARGE SCALE GENOMIC DNA]</scope>
    <source>
        <strain evidence="13">ATCC MYA-3404 / T1</strain>
    </source>
</reference>
<dbReference type="AlphaFoldDB" id="C5MBK9"/>
<evidence type="ECO:0000256" key="8">
    <source>
        <dbReference type="ARBA" id="ARBA00032004"/>
    </source>
</evidence>
<keyword evidence="7 9" id="KW-0539">Nucleus</keyword>
<gene>
    <name evidence="9" type="primary">MED10</name>
    <name evidence="12" type="ORF">CTRG_03451</name>
</gene>
<evidence type="ECO:0000256" key="6">
    <source>
        <dbReference type="ARBA" id="ARBA00023163"/>
    </source>
</evidence>
<dbReference type="eggNOG" id="KOG3046">
    <property type="taxonomic scope" value="Eukaryota"/>
</dbReference>
<protein>
    <recommendedName>
        <fullName evidence="3 9">Mediator of RNA polymerase II transcription subunit 10</fullName>
    </recommendedName>
    <alternativeName>
        <fullName evidence="8 9">Mediator complex subunit 10</fullName>
    </alternativeName>
</protein>
<evidence type="ECO:0000256" key="5">
    <source>
        <dbReference type="ARBA" id="ARBA00023159"/>
    </source>
</evidence>
<sequence length="173" mass="19233">MTTGTLSQIPSNEPLIKSAESVSNLIESFIELGVLIHDNQGTLQSNQATINKLNQLINQLNETNNLNETLKDYPIPIDVISYIEDGRNPDIYTREFIEVNAKNNARLKGKMNGFKQLRNVFGEKLKSEFPELSNSVDNIIERTNVEQQTGSNNVINNNNNTNNGLSNGIVESG</sequence>
<keyword evidence="6 9" id="KW-0804">Transcription</keyword>
<evidence type="ECO:0000256" key="1">
    <source>
        <dbReference type="ARBA" id="ARBA00004123"/>
    </source>
</evidence>
<keyword evidence="5 9" id="KW-0010">Activator</keyword>
<accession>C5MBK9</accession>
<keyword evidence="13" id="KW-1185">Reference proteome</keyword>
<dbReference type="STRING" id="294747.C5MBK9"/>
<evidence type="ECO:0000256" key="9">
    <source>
        <dbReference type="RuleBase" id="RU364146"/>
    </source>
</evidence>
<dbReference type="GO" id="GO:0006357">
    <property type="term" value="P:regulation of transcription by RNA polymerase II"/>
    <property type="evidence" value="ECO:0007669"/>
    <property type="project" value="InterPro"/>
</dbReference>
<dbReference type="Pfam" id="PF09748">
    <property type="entry name" value="Med10"/>
    <property type="match status" value="1"/>
</dbReference>
<dbReference type="KEGG" id="ctp:CTRG_03451"/>
<proteinExistence type="inferred from homology"/>
<dbReference type="RefSeq" id="XP_002549154.1">
    <property type="nucleotide sequence ID" value="XM_002549108.1"/>
</dbReference>
<dbReference type="GO" id="GO:0016592">
    <property type="term" value="C:mediator complex"/>
    <property type="evidence" value="ECO:0007669"/>
    <property type="project" value="InterPro"/>
</dbReference>
<name>C5MBK9_CANTT</name>
<dbReference type="OrthoDB" id="337270at2759"/>
<keyword evidence="10" id="KW-0175">Coiled coil</keyword>
<dbReference type="InterPro" id="IPR019145">
    <property type="entry name" value="Mediator_Med10"/>
</dbReference>
<comment type="function">
    <text evidence="9">Component of the Mediator complex, a coactivator involved in the regulated transcription of nearly all RNA polymerase II-dependent genes. Mediator functions as a bridge to convey information from gene-specific regulatory proteins to the basal RNA polymerase II transcription machinery. Mediator is recruited to promoters by direct interactions with regulatory proteins and serves as a scaffold for the assembly of a functional preinitiation complex with RNA polymerase II and the general transcription factors.</text>
</comment>
<dbReference type="HOGENOM" id="CLU_096169_1_0_1"/>
<keyword evidence="4 9" id="KW-0805">Transcription regulation</keyword>
<evidence type="ECO:0000256" key="4">
    <source>
        <dbReference type="ARBA" id="ARBA00023015"/>
    </source>
</evidence>
<dbReference type="GO" id="GO:0003712">
    <property type="term" value="F:transcription coregulator activity"/>
    <property type="evidence" value="ECO:0007669"/>
    <property type="project" value="InterPro"/>
</dbReference>